<keyword evidence="1 7" id="KW-0806">Transcription termination</keyword>
<evidence type="ECO:0000256" key="8">
    <source>
        <dbReference type="SAM" id="MobiDB-lite"/>
    </source>
</evidence>
<keyword evidence="4 7" id="KW-0694">RNA-binding</keyword>
<comment type="subunit">
    <text evidence="7">Monomer. Binds directly to the core enzyme of the DNA-dependent RNA polymerase and to nascent RNA.</text>
</comment>
<dbReference type="EMBL" id="JAXAVX010000001">
    <property type="protein sequence ID" value="MDX8150056.1"/>
    <property type="molecule type" value="Genomic_DNA"/>
</dbReference>
<feature type="compositionally biased region" description="Acidic residues" evidence="8">
    <location>
        <begin position="516"/>
        <end position="535"/>
    </location>
</feature>
<protein>
    <recommendedName>
        <fullName evidence="7">Transcription termination/antitermination protein NusA</fullName>
    </recommendedName>
</protein>
<proteinExistence type="inferred from homology"/>
<dbReference type="InterPro" id="IPR025249">
    <property type="entry name" value="TF_NusA_KH_1st"/>
</dbReference>
<feature type="region of interest" description="Disordered" evidence="8">
    <location>
        <begin position="502"/>
        <end position="535"/>
    </location>
</feature>
<dbReference type="HAMAP" id="MF_00945_B">
    <property type="entry name" value="NusA_B"/>
    <property type="match status" value="1"/>
</dbReference>
<dbReference type="CDD" id="cd04455">
    <property type="entry name" value="S1_NusA"/>
    <property type="match status" value="1"/>
</dbReference>
<dbReference type="PANTHER" id="PTHR22648:SF0">
    <property type="entry name" value="TRANSCRIPTION TERMINATION_ANTITERMINATION PROTEIN NUSA"/>
    <property type="match status" value="1"/>
</dbReference>
<dbReference type="Gene3D" id="3.30.300.20">
    <property type="match status" value="2"/>
</dbReference>
<dbReference type="InterPro" id="IPR009019">
    <property type="entry name" value="KH_sf_prok-type"/>
</dbReference>
<sequence>MSREIIEAMRALAREKGIPEERLVAALEDALLSAYKKQPEAAKYARVELDQESGDYRVIELLVPEMLEAGLIVETIDEQSYEDPETGEWVEPTEVEIPAEKLAEHRDEIPEQDVTPDDFGRIAAQTAKQVILQRIREAERDMMYDEFADRVGEMVTGIVQQSDNRYTLLQLRDRVEALLPRSEQVYGERYDHNQRLKAVIKEVSQSAKGPSIIVSRRDPEVIRALFELEVPEIADGLVEITGVAREPGYRSKIAVVSHANGVDPVGACVGPRGSRVRMVVSELKGEKIDIIPYNDEPGRFIAKALSPAQVREVFIDDEQRQATVVVPDEDLTKAIGREGQNVRLAARLTGWRIDIKKSSDVLAQAAATGGDGADVEEPQGDGRCQAILTSGRRCPNAALPGSIFCGLPGHQALVRFGMVEVAVLDDLPEDELDALADPDKSQEDVQEIVDRAGEAYAQRLAEQGIDPSAGYAEAADGEYAEGEVAADEYATEGEYAAEGDYADAEAAQGEYAAEVPEGDAPVDEAPVEAEDAPSA</sequence>
<evidence type="ECO:0000256" key="4">
    <source>
        <dbReference type="ARBA" id="ARBA00022884"/>
    </source>
</evidence>
<dbReference type="SMART" id="SM00316">
    <property type="entry name" value="S1"/>
    <property type="match status" value="1"/>
</dbReference>
<dbReference type="InterPro" id="IPR036555">
    <property type="entry name" value="NusA_N_sf"/>
</dbReference>
<dbReference type="InterPro" id="IPR030842">
    <property type="entry name" value="TF_NusA_bacterial"/>
</dbReference>
<feature type="domain" description="S1 motif" evidence="9">
    <location>
        <begin position="152"/>
        <end position="217"/>
    </location>
</feature>
<reference evidence="10 11" key="1">
    <citation type="submission" date="2023-11" db="EMBL/GenBank/DDBJ databases">
        <authorList>
            <person name="Xu M."/>
            <person name="Jiang T."/>
        </authorList>
    </citation>
    <scope>NUCLEOTIDE SEQUENCE [LARGE SCALE GENOMIC DNA]</scope>
    <source>
        <strain evidence="10 11">SD</strain>
    </source>
</reference>
<evidence type="ECO:0000259" key="9">
    <source>
        <dbReference type="PROSITE" id="PS50126"/>
    </source>
</evidence>
<dbReference type="InterPro" id="IPR003029">
    <property type="entry name" value="S1_domain"/>
</dbReference>
<evidence type="ECO:0000256" key="2">
    <source>
        <dbReference type="ARBA" id="ARBA00022490"/>
    </source>
</evidence>
<keyword evidence="11" id="KW-1185">Reference proteome</keyword>
<comment type="caution">
    <text evidence="10">The sequence shown here is derived from an EMBL/GenBank/DDBJ whole genome shotgun (WGS) entry which is preliminary data.</text>
</comment>
<organism evidence="10 11">
    <name type="scientific">Patulibacter brassicae</name>
    <dbReference type="NCBI Taxonomy" id="1705717"/>
    <lineage>
        <taxon>Bacteria</taxon>
        <taxon>Bacillati</taxon>
        <taxon>Actinomycetota</taxon>
        <taxon>Thermoleophilia</taxon>
        <taxon>Solirubrobacterales</taxon>
        <taxon>Patulibacteraceae</taxon>
        <taxon>Patulibacter</taxon>
    </lineage>
</organism>
<dbReference type="SUPFAM" id="SSF69705">
    <property type="entry name" value="Transcription factor NusA, N-terminal domain"/>
    <property type="match status" value="1"/>
</dbReference>
<dbReference type="PANTHER" id="PTHR22648">
    <property type="entry name" value="TRANSCRIPTION TERMINATION FACTOR NUSA"/>
    <property type="match status" value="1"/>
</dbReference>
<name>A0ABU4VE31_9ACTN</name>
<keyword evidence="5 7" id="KW-0805">Transcription regulation</keyword>
<dbReference type="InterPro" id="IPR013735">
    <property type="entry name" value="TF_NusA_N"/>
</dbReference>
<dbReference type="Pfam" id="PF13184">
    <property type="entry name" value="KH_NusA_1st"/>
    <property type="match status" value="1"/>
</dbReference>
<gene>
    <name evidence="7 10" type="primary">nusA</name>
    <name evidence="10" type="ORF">SK069_00495</name>
</gene>
<dbReference type="Pfam" id="PF26594">
    <property type="entry name" value="KH_NusA_2nd"/>
    <property type="match status" value="1"/>
</dbReference>
<dbReference type="CDD" id="cd02134">
    <property type="entry name" value="KH-II_NusA_rpt1"/>
    <property type="match status" value="1"/>
</dbReference>
<accession>A0ABU4VE31</accession>
<dbReference type="RefSeq" id="WP_319952209.1">
    <property type="nucleotide sequence ID" value="NZ_JAXAVX010000001.1"/>
</dbReference>
<evidence type="ECO:0000256" key="7">
    <source>
        <dbReference type="HAMAP-Rule" id="MF_00945"/>
    </source>
</evidence>
<keyword evidence="6 7" id="KW-0804">Transcription</keyword>
<keyword evidence="2 7" id="KW-0963">Cytoplasm</keyword>
<dbReference type="Gene3D" id="2.40.50.140">
    <property type="entry name" value="Nucleic acid-binding proteins"/>
    <property type="match status" value="1"/>
</dbReference>
<dbReference type="SUPFAM" id="SSF50249">
    <property type="entry name" value="Nucleic acid-binding proteins"/>
    <property type="match status" value="1"/>
</dbReference>
<dbReference type="SUPFAM" id="SSF54814">
    <property type="entry name" value="Prokaryotic type KH domain (KH-domain type II)"/>
    <property type="match status" value="2"/>
</dbReference>
<dbReference type="Gene3D" id="3.30.1480.10">
    <property type="entry name" value="NusA, N-terminal domain"/>
    <property type="match status" value="1"/>
</dbReference>
<dbReference type="InterPro" id="IPR010213">
    <property type="entry name" value="TF_NusA"/>
</dbReference>
<evidence type="ECO:0000313" key="11">
    <source>
        <dbReference type="Proteomes" id="UP001277761"/>
    </source>
</evidence>
<dbReference type="Proteomes" id="UP001277761">
    <property type="component" value="Unassembled WGS sequence"/>
</dbReference>
<comment type="subcellular location">
    <subcellularLocation>
        <location evidence="7">Cytoplasm</location>
    </subcellularLocation>
</comment>
<dbReference type="PROSITE" id="PS50084">
    <property type="entry name" value="KH_TYPE_1"/>
    <property type="match status" value="1"/>
</dbReference>
<feature type="compositionally biased region" description="Low complexity" evidence="8">
    <location>
        <begin position="504"/>
        <end position="514"/>
    </location>
</feature>
<evidence type="ECO:0000256" key="3">
    <source>
        <dbReference type="ARBA" id="ARBA00022814"/>
    </source>
</evidence>
<evidence type="ECO:0000256" key="1">
    <source>
        <dbReference type="ARBA" id="ARBA00022472"/>
    </source>
</evidence>
<comment type="function">
    <text evidence="7">Participates in both transcription termination and antitermination.</text>
</comment>
<dbReference type="InterPro" id="IPR015946">
    <property type="entry name" value="KH_dom-like_a/b"/>
</dbReference>
<comment type="similarity">
    <text evidence="7">Belongs to the NusA family.</text>
</comment>
<dbReference type="InterPro" id="IPR058582">
    <property type="entry name" value="KH_NusA_2nd"/>
</dbReference>
<keyword evidence="3 7" id="KW-0889">Transcription antitermination</keyword>
<dbReference type="PROSITE" id="PS50126">
    <property type="entry name" value="S1"/>
    <property type="match status" value="1"/>
</dbReference>
<dbReference type="Pfam" id="PF08529">
    <property type="entry name" value="NusA_N"/>
    <property type="match status" value="1"/>
</dbReference>
<dbReference type="NCBIfam" id="TIGR01953">
    <property type="entry name" value="NusA"/>
    <property type="match status" value="1"/>
</dbReference>
<evidence type="ECO:0000256" key="5">
    <source>
        <dbReference type="ARBA" id="ARBA00023015"/>
    </source>
</evidence>
<evidence type="ECO:0000313" key="10">
    <source>
        <dbReference type="EMBL" id="MDX8150056.1"/>
    </source>
</evidence>
<evidence type="ECO:0000256" key="6">
    <source>
        <dbReference type="ARBA" id="ARBA00023163"/>
    </source>
</evidence>
<dbReference type="InterPro" id="IPR012340">
    <property type="entry name" value="NA-bd_OB-fold"/>
</dbReference>
<dbReference type="CDD" id="cd22529">
    <property type="entry name" value="KH-II_NusA_rpt2"/>
    <property type="match status" value="1"/>
</dbReference>